<feature type="chain" id="PRO_5042810487" description="GDSL esterase/lipase" evidence="3">
    <location>
        <begin position="27"/>
        <end position="307"/>
    </location>
</feature>
<evidence type="ECO:0000313" key="5">
    <source>
        <dbReference type="Proteomes" id="UP001345219"/>
    </source>
</evidence>
<protein>
    <recommendedName>
        <fullName evidence="6">GDSL esterase/lipase</fullName>
    </recommendedName>
</protein>
<evidence type="ECO:0000313" key="4">
    <source>
        <dbReference type="EMBL" id="KAK4780036.1"/>
    </source>
</evidence>
<keyword evidence="3" id="KW-0732">Signal</keyword>
<dbReference type="Proteomes" id="UP001345219">
    <property type="component" value="Chromosome 13"/>
</dbReference>
<accession>A0AAN7LGG7</accession>
<dbReference type="PROSITE" id="PS51257">
    <property type="entry name" value="PROKAR_LIPOPROTEIN"/>
    <property type="match status" value="1"/>
</dbReference>
<name>A0AAN7LGG7_9MYRT</name>
<keyword evidence="2" id="KW-0325">Glycoprotein</keyword>
<evidence type="ECO:0000256" key="3">
    <source>
        <dbReference type="SAM" id="SignalP"/>
    </source>
</evidence>
<proteinExistence type="inferred from homology"/>
<dbReference type="EMBL" id="JAXIOK010000001">
    <property type="protein sequence ID" value="KAK4780036.1"/>
    <property type="molecule type" value="Genomic_DNA"/>
</dbReference>
<dbReference type="Gene3D" id="3.40.50.1110">
    <property type="entry name" value="SGNH hydrolase"/>
    <property type="match status" value="2"/>
</dbReference>
<dbReference type="AlphaFoldDB" id="A0AAN7LGG7"/>
<comment type="similarity">
    <text evidence="1">Belongs to the 'GDSL' lipolytic enzyme family.</text>
</comment>
<sequence length="307" mass="33472">MGSTRAVFLPLLLLAFQSLILSCCSASPKGPLSLIENVYQLGDSTADAGNLIRITGSNSEDKVSARLPYGETLGKPTDRFSDGLLMVDYITRALGLPLLNPSLARNRSFEHGANFAVGGSTVLNSSFYKAKNVAVPATNTPLRAQLQWLRSFLNSTCKSLSDCAERLRRSLVIVGEMGSNDFFLSFLQGKSIREYRNNLVRSALASLRREFPRATVLFGDYYGGYQHILRNGSHLGFDRSSRLKACCGTGGPYNVNISASCGSPGVPVCPDPSRFISWDGLHLTQEAHRRITEFILDQISPGLIRAT</sequence>
<dbReference type="PANTHER" id="PTHR22835:SF677">
    <property type="entry name" value="ACETYLAJMALAN ESTERASE-LIKE"/>
    <property type="match status" value="1"/>
</dbReference>
<dbReference type="InterPro" id="IPR036514">
    <property type="entry name" value="SGNH_hydro_sf"/>
</dbReference>
<evidence type="ECO:0000256" key="1">
    <source>
        <dbReference type="ARBA" id="ARBA00008668"/>
    </source>
</evidence>
<gene>
    <name evidence="4" type="ORF">SAY87_016142</name>
</gene>
<dbReference type="SUPFAM" id="SSF52266">
    <property type="entry name" value="SGNH hydrolase"/>
    <property type="match status" value="1"/>
</dbReference>
<dbReference type="InterPro" id="IPR001087">
    <property type="entry name" value="GDSL"/>
</dbReference>
<reference evidence="4 5" key="1">
    <citation type="journal article" date="2023" name="Hortic Res">
        <title>Pangenome of water caltrop reveals structural variations and asymmetric subgenome divergence after allopolyploidization.</title>
        <authorList>
            <person name="Zhang X."/>
            <person name="Chen Y."/>
            <person name="Wang L."/>
            <person name="Yuan Y."/>
            <person name="Fang M."/>
            <person name="Shi L."/>
            <person name="Lu R."/>
            <person name="Comes H.P."/>
            <person name="Ma Y."/>
            <person name="Chen Y."/>
            <person name="Huang G."/>
            <person name="Zhou Y."/>
            <person name="Zheng Z."/>
            <person name="Qiu Y."/>
        </authorList>
    </citation>
    <scope>NUCLEOTIDE SEQUENCE [LARGE SCALE GENOMIC DNA]</scope>
    <source>
        <tissue evidence="4">Roots</tissue>
    </source>
</reference>
<feature type="signal peptide" evidence="3">
    <location>
        <begin position="1"/>
        <end position="26"/>
    </location>
</feature>
<evidence type="ECO:0008006" key="6">
    <source>
        <dbReference type="Google" id="ProtNLM"/>
    </source>
</evidence>
<dbReference type="PANTHER" id="PTHR22835">
    <property type="entry name" value="ZINC FINGER FYVE DOMAIN CONTAINING PROTEIN"/>
    <property type="match status" value="1"/>
</dbReference>
<dbReference type="GO" id="GO:0016788">
    <property type="term" value="F:hydrolase activity, acting on ester bonds"/>
    <property type="evidence" value="ECO:0007669"/>
    <property type="project" value="InterPro"/>
</dbReference>
<evidence type="ECO:0000256" key="2">
    <source>
        <dbReference type="ARBA" id="ARBA00023180"/>
    </source>
</evidence>
<organism evidence="4 5">
    <name type="scientific">Trapa incisa</name>
    <dbReference type="NCBI Taxonomy" id="236973"/>
    <lineage>
        <taxon>Eukaryota</taxon>
        <taxon>Viridiplantae</taxon>
        <taxon>Streptophyta</taxon>
        <taxon>Embryophyta</taxon>
        <taxon>Tracheophyta</taxon>
        <taxon>Spermatophyta</taxon>
        <taxon>Magnoliopsida</taxon>
        <taxon>eudicotyledons</taxon>
        <taxon>Gunneridae</taxon>
        <taxon>Pentapetalae</taxon>
        <taxon>rosids</taxon>
        <taxon>malvids</taxon>
        <taxon>Myrtales</taxon>
        <taxon>Lythraceae</taxon>
        <taxon>Trapa</taxon>
    </lineage>
</organism>
<keyword evidence="5" id="KW-1185">Reference proteome</keyword>
<comment type="caution">
    <text evidence="4">The sequence shown here is derived from an EMBL/GenBank/DDBJ whole genome shotgun (WGS) entry which is preliminary data.</text>
</comment>
<dbReference type="Pfam" id="PF00657">
    <property type="entry name" value="Lipase_GDSL"/>
    <property type="match status" value="1"/>
</dbReference>